<dbReference type="Gene3D" id="3.30.740.10">
    <property type="entry name" value="Protein Inhibitor Of Neuronal Nitric Oxide Synthase"/>
    <property type="match status" value="1"/>
</dbReference>
<dbReference type="STRING" id="102285.A0A0R3T0S6"/>
<sequence>MASRYNRGRHSGRVYDINISTADMSRKMKEFIIEQVVECLNNGWHPKNMCRFIRERCNERYGPSWDYSGTPDDSGSCDSQTELTTEDFVKAEQKNEGGNAVGNEASEKKNDALSNPPENQPDFTEFDFDTETLSSSSLPQAQRPLGSSARPVRERRVARLDKILQEDRNLRRIEEQMRQAAEAAKRQQQLQQETQPAEEKSSEPPLQEVHQTEQNVSNVKNENPTTSDLPGQVEHMSINAAEEAAI</sequence>
<dbReference type="EMBL" id="UZAE01000116">
    <property type="protein sequence ID" value="VDN96302.1"/>
    <property type="molecule type" value="Genomic_DNA"/>
</dbReference>
<feature type="compositionally biased region" description="Polar residues" evidence="1">
    <location>
        <begin position="131"/>
        <end position="140"/>
    </location>
</feature>
<gene>
    <name evidence="2" type="ORF">HNAJ_LOCUS443</name>
</gene>
<accession>A0A0R3T0S6</accession>
<name>A0A0R3T0S6_RODNA</name>
<reference evidence="2 3" key="2">
    <citation type="submission" date="2018-11" db="EMBL/GenBank/DDBJ databases">
        <authorList>
            <consortium name="Pathogen Informatics"/>
        </authorList>
    </citation>
    <scope>NUCLEOTIDE SEQUENCE [LARGE SCALE GENOMIC DNA]</scope>
</reference>
<keyword evidence="3" id="KW-1185">Reference proteome</keyword>
<organism evidence="4">
    <name type="scientific">Rodentolepis nana</name>
    <name type="common">Dwarf tapeworm</name>
    <name type="synonym">Hymenolepis nana</name>
    <dbReference type="NCBI Taxonomy" id="102285"/>
    <lineage>
        <taxon>Eukaryota</taxon>
        <taxon>Metazoa</taxon>
        <taxon>Spiralia</taxon>
        <taxon>Lophotrochozoa</taxon>
        <taxon>Platyhelminthes</taxon>
        <taxon>Cestoda</taxon>
        <taxon>Eucestoda</taxon>
        <taxon>Cyclophyllidea</taxon>
        <taxon>Hymenolepididae</taxon>
        <taxon>Rodentolepis</taxon>
    </lineage>
</organism>
<evidence type="ECO:0000256" key="1">
    <source>
        <dbReference type="SAM" id="MobiDB-lite"/>
    </source>
</evidence>
<feature type="region of interest" description="Disordered" evidence="1">
    <location>
        <begin position="177"/>
        <end position="246"/>
    </location>
</feature>
<feature type="compositionally biased region" description="Low complexity" evidence="1">
    <location>
        <begin position="178"/>
        <end position="195"/>
    </location>
</feature>
<dbReference type="GO" id="GO:0030286">
    <property type="term" value="C:dynein complex"/>
    <property type="evidence" value="ECO:0007669"/>
    <property type="project" value="InterPro"/>
</dbReference>
<feature type="compositionally biased region" description="Polar residues" evidence="1">
    <location>
        <begin position="212"/>
        <end position="229"/>
    </location>
</feature>
<dbReference type="OrthoDB" id="10312478at2759"/>
<feature type="region of interest" description="Disordered" evidence="1">
    <location>
        <begin position="93"/>
        <end position="153"/>
    </location>
</feature>
<evidence type="ECO:0000313" key="3">
    <source>
        <dbReference type="Proteomes" id="UP000278807"/>
    </source>
</evidence>
<proteinExistence type="predicted"/>
<evidence type="ECO:0000313" key="4">
    <source>
        <dbReference type="WBParaSite" id="HNAJ_0000044201-mRNA-1"/>
    </source>
</evidence>
<protein>
    <submittedName>
        <fullName evidence="4">Myb_DNA-bind_5 domain-containing protein</fullName>
    </submittedName>
</protein>
<dbReference type="Proteomes" id="UP000278807">
    <property type="component" value="Unassembled WGS sequence"/>
</dbReference>
<dbReference type="InterPro" id="IPR028213">
    <property type="entry name" value="PA1"/>
</dbReference>
<dbReference type="InterPro" id="IPR037177">
    <property type="entry name" value="DLC_sf"/>
</dbReference>
<dbReference type="GO" id="GO:0007017">
    <property type="term" value="P:microtubule-based process"/>
    <property type="evidence" value="ECO:0007669"/>
    <property type="project" value="InterPro"/>
</dbReference>
<dbReference type="Pfam" id="PF15364">
    <property type="entry name" value="PAXIP1_C"/>
    <property type="match status" value="1"/>
</dbReference>
<dbReference type="AlphaFoldDB" id="A0A0R3T0S6"/>
<evidence type="ECO:0000313" key="2">
    <source>
        <dbReference type="EMBL" id="VDN96302.1"/>
    </source>
</evidence>
<reference evidence="4" key="1">
    <citation type="submission" date="2017-02" db="UniProtKB">
        <authorList>
            <consortium name="WormBaseParasite"/>
        </authorList>
    </citation>
    <scope>IDENTIFICATION</scope>
</reference>
<dbReference type="WBParaSite" id="HNAJ_0000044201-mRNA-1">
    <property type="protein sequence ID" value="HNAJ_0000044201-mRNA-1"/>
    <property type="gene ID" value="HNAJ_0000044201"/>
</dbReference>
<dbReference type="SUPFAM" id="SSF54648">
    <property type="entry name" value="DLC"/>
    <property type="match status" value="1"/>
</dbReference>